<dbReference type="InterPro" id="IPR014114">
    <property type="entry name" value="TraW"/>
</dbReference>
<name>A0A1U6IJ75_9SPHN</name>
<keyword evidence="2" id="KW-1185">Reference proteome</keyword>
<proteinExistence type="predicted"/>
<accession>A0A1U6IJ75</accession>
<evidence type="ECO:0000313" key="2">
    <source>
        <dbReference type="Proteomes" id="UP000190989"/>
    </source>
</evidence>
<dbReference type="STRING" id="428990.SAMN06295987_107119"/>
<organism evidence="1 2">
    <name type="scientific">Novosphingobium mathurense</name>
    <dbReference type="NCBI Taxonomy" id="428990"/>
    <lineage>
        <taxon>Bacteria</taxon>
        <taxon>Pseudomonadati</taxon>
        <taxon>Pseudomonadota</taxon>
        <taxon>Alphaproteobacteria</taxon>
        <taxon>Sphingomonadales</taxon>
        <taxon>Sphingomonadaceae</taxon>
        <taxon>Novosphingobium</taxon>
    </lineage>
</organism>
<dbReference type="AlphaFoldDB" id="A0A1U6IJ75"/>
<gene>
    <name evidence="1" type="ORF">SAMN06295987_107119</name>
</gene>
<reference evidence="2" key="1">
    <citation type="submission" date="2017-02" db="EMBL/GenBank/DDBJ databases">
        <authorList>
            <person name="Varghese N."/>
            <person name="Submissions S."/>
        </authorList>
    </citation>
    <scope>NUCLEOTIDE SEQUENCE [LARGE SCALE GENOMIC DNA]</scope>
    <source>
        <strain evidence="2">SM117</strain>
    </source>
</reference>
<protein>
    <submittedName>
        <fullName evidence="1">Conjugal transfer pilus assembly protein TraW</fullName>
    </submittedName>
</protein>
<dbReference type="Proteomes" id="UP000190989">
    <property type="component" value="Unassembled WGS sequence"/>
</dbReference>
<dbReference type="RefSeq" id="WP_079731471.1">
    <property type="nucleotide sequence ID" value="NZ_FVZE01000007.1"/>
</dbReference>
<sequence>MSRLALLSATGGAALLIGWPLISAVRAADYGQLGQTFPIIEADLLTTIETRLRTLEANGGIERLQREMQEQAVASVRRPKRVDGMTPATTRREWLFDPSIVTEDDIVDAKGNLIAARGTRVNPLDMVQLRQALVFVDGDNAAELQWALRTWSDTAAKIIFVSGSPFDAMKLWQRRFYFDQGGTLTSKFGIRHTPAVVSAAGSSLKISEHPLPHQPATPSGGKIS</sequence>
<dbReference type="EMBL" id="FVZE01000007">
    <property type="protein sequence ID" value="SLK08085.1"/>
    <property type="molecule type" value="Genomic_DNA"/>
</dbReference>
<dbReference type="NCBIfam" id="TIGR02743">
    <property type="entry name" value="TraW"/>
    <property type="match status" value="1"/>
</dbReference>
<evidence type="ECO:0000313" key="1">
    <source>
        <dbReference type="EMBL" id="SLK08085.1"/>
    </source>
</evidence>